<protein>
    <submittedName>
        <fullName evidence="7">TetR family transcriptional regulator</fullName>
    </submittedName>
</protein>
<reference evidence="7 8" key="1">
    <citation type="submission" date="2022-09" db="EMBL/GenBank/DDBJ databases">
        <title>Draft genome of isolate Be4.</title>
        <authorList>
            <person name="Sanchez-Castro I."/>
            <person name="Martinez-Rodriguez P."/>
            <person name="Descostes M."/>
            <person name="Merroun M."/>
        </authorList>
    </citation>
    <scope>NUCLEOTIDE SEQUENCE [LARGE SCALE GENOMIC DNA]</scope>
    <source>
        <strain evidence="7 8">Be4</strain>
    </source>
</reference>
<evidence type="ECO:0000256" key="5">
    <source>
        <dbReference type="PROSITE-ProRule" id="PRU00335"/>
    </source>
</evidence>
<dbReference type="Proteomes" id="UP001525968">
    <property type="component" value="Unassembled WGS sequence"/>
</dbReference>
<accession>A0ABT2PSK8</accession>
<keyword evidence="4" id="KW-0804">Transcription</keyword>
<dbReference type="PANTHER" id="PTHR30055:SF240">
    <property type="entry name" value="HTH-TYPE TRANSCRIPTIONAL REGULATOR ACRR"/>
    <property type="match status" value="1"/>
</dbReference>
<dbReference type="SUPFAM" id="SSF46689">
    <property type="entry name" value="Homeodomain-like"/>
    <property type="match status" value="1"/>
</dbReference>
<keyword evidence="3 5" id="KW-0238">DNA-binding</keyword>
<comment type="caution">
    <text evidence="7">The sequence shown here is derived from an EMBL/GenBank/DDBJ whole genome shotgun (WGS) entry which is preliminary data.</text>
</comment>
<dbReference type="InterPro" id="IPR050109">
    <property type="entry name" value="HTH-type_TetR-like_transc_reg"/>
</dbReference>
<dbReference type="InterPro" id="IPR013572">
    <property type="entry name" value="Tscrpt_reg_MAATS_C"/>
</dbReference>
<dbReference type="EMBL" id="JAODYH010000019">
    <property type="protein sequence ID" value="MCT9813456.1"/>
    <property type="molecule type" value="Genomic_DNA"/>
</dbReference>
<dbReference type="RefSeq" id="WP_261502726.1">
    <property type="nucleotide sequence ID" value="NZ_JAODYH010000019.1"/>
</dbReference>
<dbReference type="InterPro" id="IPR023772">
    <property type="entry name" value="DNA-bd_HTH_TetR-type_CS"/>
</dbReference>
<evidence type="ECO:0000313" key="7">
    <source>
        <dbReference type="EMBL" id="MCT9813456.1"/>
    </source>
</evidence>
<proteinExistence type="predicted"/>
<evidence type="ECO:0000256" key="4">
    <source>
        <dbReference type="ARBA" id="ARBA00023163"/>
    </source>
</evidence>
<evidence type="ECO:0000259" key="6">
    <source>
        <dbReference type="PROSITE" id="PS50977"/>
    </source>
</evidence>
<evidence type="ECO:0000256" key="1">
    <source>
        <dbReference type="ARBA" id="ARBA00022491"/>
    </source>
</evidence>
<dbReference type="Pfam" id="PF08361">
    <property type="entry name" value="TetR_C_2"/>
    <property type="match status" value="1"/>
</dbReference>
<dbReference type="PROSITE" id="PS01081">
    <property type="entry name" value="HTH_TETR_1"/>
    <property type="match status" value="1"/>
</dbReference>
<feature type="DNA-binding region" description="H-T-H motif" evidence="5">
    <location>
        <begin position="33"/>
        <end position="52"/>
    </location>
</feature>
<dbReference type="SUPFAM" id="SSF48498">
    <property type="entry name" value="Tetracyclin repressor-like, C-terminal domain"/>
    <property type="match status" value="1"/>
</dbReference>
<organism evidence="7 8">
    <name type="scientific">Acidovorax bellezanensis</name>
    <dbReference type="NCBI Taxonomy" id="2976702"/>
    <lineage>
        <taxon>Bacteria</taxon>
        <taxon>Pseudomonadati</taxon>
        <taxon>Pseudomonadota</taxon>
        <taxon>Betaproteobacteria</taxon>
        <taxon>Burkholderiales</taxon>
        <taxon>Comamonadaceae</taxon>
        <taxon>Acidovorax</taxon>
    </lineage>
</organism>
<dbReference type="InterPro" id="IPR009057">
    <property type="entry name" value="Homeodomain-like_sf"/>
</dbReference>
<dbReference type="InterPro" id="IPR036271">
    <property type="entry name" value="Tet_transcr_reg_TetR-rel_C_sf"/>
</dbReference>
<dbReference type="PROSITE" id="PS50977">
    <property type="entry name" value="HTH_TETR_2"/>
    <property type="match status" value="1"/>
</dbReference>
<keyword evidence="2" id="KW-0805">Transcription regulation</keyword>
<feature type="domain" description="HTH tetR-type" evidence="6">
    <location>
        <begin position="10"/>
        <end position="70"/>
    </location>
</feature>
<dbReference type="Gene3D" id="1.10.357.10">
    <property type="entry name" value="Tetracycline Repressor, domain 2"/>
    <property type="match status" value="1"/>
</dbReference>
<dbReference type="PRINTS" id="PR00455">
    <property type="entry name" value="HTHTETR"/>
</dbReference>
<keyword evidence="1" id="KW-0678">Repressor</keyword>
<dbReference type="PANTHER" id="PTHR30055">
    <property type="entry name" value="HTH-TYPE TRANSCRIPTIONAL REGULATOR RUTR"/>
    <property type="match status" value="1"/>
</dbReference>
<evidence type="ECO:0000256" key="2">
    <source>
        <dbReference type="ARBA" id="ARBA00023015"/>
    </source>
</evidence>
<dbReference type="InterPro" id="IPR001647">
    <property type="entry name" value="HTH_TetR"/>
</dbReference>
<evidence type="ECO:0000256" key="3">
    <source>
        <dbReference type="ARBA" id="ARBA00023125"/>
    </source>
</evidence>
<keyword evidence="8" id="KW-1185">Reference proteome</keyword>
<name>A0ABT2PSK8_9BURK</name>
<evidence type="ECO:0000313" key="8">
    <source>
        <dbReference type="Proteomes" id="UP001525968"/>
    </source>
</evidence>
<sequence length="225" mass="24353">MARRTKEDAVATRSGLLDAAEQVFLEQGVSRASLAAIAEQAGATRGAVYWHFKDKLDLFNAMIDRVSLPLDQVLYGDGAGLASAAPLQRICRVMHVLLNGLAHDEHLRRVFTIMMHRVEFVGEFVALQARHTASMDECSGKFALDMEAAAEQWGVALRYSPKQLARGLTSLLDGLMHTWLIGGQSFDLVEDGSATIQVYLMGAGLPQEAVHAAFLAAASERAAEG</sequence>
<dbReference type="Pfam" id="PF00440">
    <property type="entry name" value="TetR_N"/>
    <property type="match status" value="1"/>
</dbReference>
<gene>
    <name evidence="7" type="ORF">N0K08_22760</name>
</gene>